<protein>
    <submittedName>
        <fullName evidence="1">Uncharacterized protein</fullName>
    </submittedName>
</protein>
<evidence type="ECO:0000313" key="2">
    <source>
        <dbReference type="Proteomes" id="UP000814176"/>
    </source>
</evidence>
<sequence length="230" mass="26363">METGLFFNVSGCSTSYASNAKQPSRHALPSYLVYACRFWIEHLTMSSISEEQATQHVWAFFRQQFLYWLEVLSVCNHADVASSLVKRLEVWLRDKYTKRNTERTDVTRCLRLLLDANDFLIRFRTPIIRSAPHMYISALAFTPPQSEIGQAYHRLLKRGLKMMASAAGMQGRGRKLASRRRDLTFRILASRSHRTDLALRPRPGGTAMSGTLRWITALDGGSKYLRIPHP</sequence>
<organism evidence="1 2">
    <name type="scientific">Rhodofomes roseus</name>
    <dbReference type="NCBI Taxonomy" id="34475"/>
    <lineage>
        <taxon>Eukaryota</taxon>
        <taxon>Fungi</taxon>
        <taxon>Dikarya</taxon>
        <taxon>Basidiomycota</taxon>
        <taxon>Agaricomycotina</taxon>
        <taxon>Agaricomycetes</taxon>
        <taxon>Polyporales</taxon>
        <taxon>Rhodofomes</taxon>
    </lineage>
</organism>
<name>A0ABQ8KBJ0_9APHY</name>
<gene>
    <name evidence="1" type="ORF">C8Q71DRAFT_849202</name>
</gene>
<evidence type="ECO:0000313" key="1">
    <source>
        <dbReference type="EMBL" id="KAH9834921.1"/>
    </source>
</evidence>
<dbReference type="RefSeq" id="XP_047777407.1">
    <property type="nucleotide sequence ID" value="XM_047926694.1"/>
</dbReference>
<dbReference type="GeneID" id="72007426"/>
<accession>A0ABQ8KBJ0</accession>
<reference evidence="1 2" key="1">
    <citation type="journal article" date="2021" name="Environ. Microbiol.">
        <title>Gene family expansions and transcriptome signatures uncover fungal adaptations to wood decay.</title>
        <authorList>
            <person name="Hage H."/>
            <person name="Miyauchi S."/>
            <person name="Viragh M."/>
            <person name="Drula E."/>
            <person name="Min B."/>
            <person name="Chaduli D."/>
            <person name="Navarro D."/>
            <person name="Favel A."/>
            <person name="Norest M."/>
            <person name="Lesage-Meessen L."/>
            <person name="Balint B."/>
            <person name="Merenyi Z."/>
            <person name="de Eugenio L."/>
            <person name="Morin E."/>
            <person name="Martinez A.T."/>
            <person name="Baldrian P."/>
            <person name="Stursova M."/>
            <person name="Martinez M.J."/>
            <person name="Novotny C."/>
            <person name="Magnuson J.K."/>
            <person name="Spatafora J.W."/>
            <person name="Maurice S."/>
            <person name="Pangilinan J."/>
            <person name="Andreopoulos W."/>
            <person name="LaButti K."/>
            <person name="Hundley H."/>
            <person name="Na H."/>
            <person name="Kuo A."/>
            <person name="Barry K."/>
            <person name="Lipzen A."/>
            <person name="Henrissat B."/>
            <person name="Riley R."/>
            <person name="Ahrendt S."/>
            <person name="Nagy L.G."/>
            <person name="Grigoriev I.V."/>
            <person name="Martin F."/>
            <person name="Rosso M.N."/>
        </authorList>
    </citation>
    <scope>NUCLEOTIDE SEQUENCE [LARGE SCALE GENOMIC DNA]</scope>
    <source>
        <strain evidence="1 2">CIRM-BRFM 1785</strain>
    </source>
</reference>
<proteinExistence type="predicted"/>
<keyword evidence="2" id="KW-1185">Reference proteome</keyword>
<dbReference type="EMBL" id="JADCUA010000014">
    <property type="protein sequence ID" value="KAH9834921.1"/>
    <property type="molecule type" value="Genomic_DNA"/>
</dbReference>
<dbReference type="Proteomes" id="UP000814176">
    <property type="component" value="Unassembled WGS sequence"/>
</dbReference>
<comment type="caution">
    <text evidence="1">The sequence shown here is derived from an EMBL/GenBank/DDBJ whole genome shotgun (WGS) entry which is preliminary data.</text>
</comment>